<evidence type="ECO:0008006" key="4">
    <source>
        <dbReference type="Google" id="ProtNLM"/>
    </source>
</evidence>
<dbReference type="RefSeq" id="XP_033653326.1">
    <property type="nucleotide sequence ID" value="XM_033802909.1"/>
</dbReference>
<dbReference type="Gene3D" id="3.30.40.10">
    <property type="entry name" value="Zinc/RING finger domain, C3HC4 (zinc finger)"/>
    <property type="match status" value="1"/>
</dbReference>
<evidence type="ECO:0000313" key="3">
    <source>
        <dbReference type="Proteomes" id="UP000800097"/>
    </source>
</evidence>
<gene>
    <name evidence="2" type="ORF">EI97DRAFT_55496</name>
</gene>
<protein>
    <recommendedName>
        <fullName evidence="4">RING-type domain-containing protein</fullName>
    </recommendedName>
</protein>
<dbReference type="Proteomes" id="UP000800097">
    <property type="component" value="Unassembled WGS sequence"/>
</dbReference>
<name>A0A6A6JHD4_WESOR</name>
<dbReference type="EMBL" id="ML986495">
    <property type="protein sequence ID" value="KAF2275787.1"/>
    <property type="molecule type" value="Genomic_DNA"/>
</dbReference>
<sequence length="330" mass="36830">MPTDREIQDYTLRLTGLVPSDLPPTDRACPICFEPYAQQLIYSPLHGLLWTSTFEGATTTANLGGAGEYPVSVRSKHPRSRCRHVFGSRCIEMHFRSGGPCCTKCPTCREEWFDHEEAVLDEEIGAGVELVTTDAGDLMADTRSAEGVDFVRIEVPQAVRLTARNREVANLPGRGPEQREVFNYFPEPPQTYVYSVHEMAPTGIAVQPRTDFLRLTGSQATPRAAQQELPEEREELPDVQRQDRLDNRGKLNRAIAFLERMLLTLDIDEARDGLTLRVQEVENAVENLWNQLGSGGDDADLRAALMQPFRVVPSRARVPSSATHDGLSRS</sequence>
<dbReference type="InterPro" id="IPR013083">
    <property type="entry name" value="Znf_RING/FYVE/PHD"/>
</dbReference>
<dbReference type="SUPFAM" id="SSF57850">
    <property type="entry name" value="RING/U-box"/>
    <property type="match status" value="1"/>
</dbReference>
<keyword evidence="3" id="KW-1185">Reference proteome</keyword>
<evidence type="ECO:0000313" key="2">
    <source>
        <dbReference type="EMBL" id="KAF2275787.1"/>
    </source>
</evidence>
<reference evidence="2" key="1">
    <citation type="journal article" date="2020" name="Stud. Mycol.">
        <title>101 Dothideomycetes genomes: a test case for predicting lifestyles and emergence of pathogens.</title>
        <authorList>
            <person name="Haridas S."/>
            <person name="Albert R."/>
            <person name="Binder M."/>
            <person name="Bloem J."/>
            <person name="Labutti K."/>
            <person name="Salamov A."/>
            <person name="Andreopoulos B."/>
            <person name="Baker S."/>
            <person name="Barry K."/>
            <person name="Bills G."/>
            <person name="Bluhm B."/>
            <person name="Cannon C."/>
            <person name="Castanera R."/>
            <person name="Culley D."/>
            <person name="Daum C."/>
            <person name="Ezra D."/>
            <person name="Gonzalez J."/>
            <person name="Henrissat B."/>
            <person name="Kuo A."/>
            <person name="Liang C."/>
            <person name="Lipzen A."/>
            <person name="Lutzoni F."/>
            <person name="Magnuson J."/>
            <person name="Mondo S."/>
            <person name="Nolan M."/>
            <person name="Ohm R."/>
            <person name="Pangilinan J."/>
            <person name="Park H.-J."/>
            <person name="Ramirez L."/>
            <person name="Alfaro M."/>
            <person name="Sun H."/>
            <person name="Tritt A."/>
            <person name="Yoshinaga Y."/>
            <person name="Zwiers L.-H."/>
            <person name="Turgeon B."/>
            <person name="Goodwin S."/>
            <person name="Spatafora J."/>
            <person name="Crous P."/>
            <person name="Grigoriev I."/>
        </authorList>
    </citation>
    <scope>NUCLEOTIDE SEQUENCE</scope>
    <source>
        <strain evidence="2">CBS 379.55</strain>
    </source>
</reference>
<dbReference type="GeneID" id="54556084"/>
<dbReference type="OrthoDB" id="3798356at2759"/>
<dbReference type="AlphaFoldDB" id="A0A6A6JHD4"/>
<accession>A0A6A6JHD4</accession>
<evidence type="ECO:0000256" key="1">
    <source>
        <dbReference type="SAM" id="MobiDB-lite"/>
    </source>
</evidence>
<feature type="region of interest" description="Disordered" evidence="1">
    <location>
        <begin position="219"/>
        <end position="240"/>
    </location>
</feature>
<proteinExistence type="predicted"/>
<organism evidence="2 3">
    <name type="scientific">Westerdykella ornata</name>
    <dbReference type="NCBI Taxonomy" id="318751"/>
    <lineage>
        <taxon>Eukaryota</taxon>
        <taxon>Fungi</taxon>
        <taxon>Dikarya</taxon>
        <taxon>Ascomycota</taxon>
        <taxon>Pezizomycotina</taxon>
        <taxon>Dothideomycetes</taxon>
        <taxon>Pleosporomycetidae</taxon>
        <taxon>Pleosporales</taxon>
        <taxon>Sporormiaceae</taxon>
        <taxon>Westerdykella</taxon>
    </lineage>
</organism>